<keyword evidence="1" id="KW-0489">Methyltransferase</keyword>
<dbReference type="RefSeq" id="WP_073551480.1">
    <property type="nucleotide sequence ID" value="NZ_CAWMVK010000018.1"/>
</dbReference>
<evidence type="ECO:0000313" key="1">
    <source>
        <dbReference type="EMBL" id="OKH21643.1"/>
    </source>
</evidence>
<dbReference type="InterPro" id="IPR029063">
    <property type="entry name" value="SAM-dependent_MTases_sf"/>
</dbReference>
<comment type="caution">
    <text evidence="1">The sequence shown here is derived from an EMBL/GenBank/DDBJ whole genome shotgun (WGS) entry which is preliminary data.</text>
</comment>
<organism evidence="1 2">
    <name type="scientific">Chroogloeocystis siderophila 5.2 s.c.1</name>
    <dbReference type="NCBI Taxonomy" id="247279"/>
    <lineage>
        <taxon>Bacteria</taxon>
        <taxon>Bacillati</taxon>
        <taxon>Cyanobacteriota</taxon>
        <taxon>Cyanophyceae</taxon>
        <taxon>Oscillatoriophycideae</taxon>
        <taxon>Chroococcales</taxon>
        <taxon>Chroococcaceae</taxon>
        <taxon>Chroogloeocystis</taxon>
    </lineage>
</organism>
<dbReference type="GO" id="GO:0032259">
    <property type="term" value="P:methylation"/>
    <property type="evidence" value="ECO:0007669"/>
    <property type="project" value="UniProtKB-KW"/>
</dbReference>
<dbReference type="SUPFAM" id="SSF53335">
    <property type="entry name" value="S-adenosyl-L-methionine-dependent methyltransferases"/>
    <property type="match status" value="1"/>
</dbReference>
<dbReference type="OrthoDB" id="9787807at2"/>
<proteinExistence type="predicted"/>
<dbReference type="EMBL" id="MRCC01000025">
    <property type="protein sequence ID" value="OKH21643.1"/>
    <property type="molecule type" value="Genomic_DNA"/>
</dbReference>
<reference evidence="1 2" key="1">
    <citation type="submission" date="2016-11" db="EMBL/GenBank/DDBJ databases">
        <title>Draft Genome Sequences of Nine Cyanobacterial Strains from Diverse Habitats.</title>
        <authorList>
            <person name="Zhu T."/>
            <person name="Hou S."/>
            <person name="Lu X."/>
            <person name="Hess W.R."/>
        </authorList>
    </citation>
    <scope>NUCLEOTIDE SEQUENCE [LARGE SCALE GENOMIC DNA]</scope>
    <source>
        <strain evidence="1 2">5.2 s.c.1</strain>
    </source>
</reference>
<name>A0A1U7HDI4_9CHRO</name>
<dbReference type="STRING" id="247279.NIES1031_21455"/>
<dbReference type="AlphaFoldDB" id="A0A1U7HDI4"/>
<dbReference type="GO" id="GO:0008168">
    <property type="term" value="F:methyltransferase activity"/>
    <property type="evidence" value="ECO:0007669"/>
    <property type="project" value="UniProtKB-KW"/>
</dbReference>
<dbReference type="Proteomes" id="UP000185984">
    <property type="component" value="Unassembled WGS sequence"/>
</dbReference>
<keyword evidence="1" id="KW-0808">Transferase</keyword>
<gene>
    <name evidence="1" type="ORF">NIES1031_21455</name>
</gene>
<dbReference type="Gene3D" id="3.40.50.150">
    <property type="entry name" value="Vaccinia Virus protein VP39"/>
    <property type="match status" value="1"/>
</dbReference>
<protein>
    <submittedName>
        <fullName evidence="1">SAM-dependent methyltransferase</fullName>
    </submittedName>
</protein>
<accession>A0A1U7HDI4</accession>
<sequence>MGFQLENVVPWGRSLSEYIKMFDLTSDDFELSILDCAGGPASFNAEMTKRGYSVVSCDPIYQFTDAEIAQRIQDTYPIILKGVQETRDHLVWRDIASPEQLGKIRMAAMHEFLDDFPSGVATGRYITAELPNLPFDLGEFDLALCAHLLFTYSEQLSLDFHFQSVLELCRVAKEVRIFPLLVNFSNDISPWLEPVMNHLQNRGYTTEIKQVAYEFQKGGNQLLRIYSE</sequence>
<evidence type="ECO:0000313" key="2">
    <source>
        <dbReference type="Proteomes" id="UP000185984"/>
    </source>
</evidence>
<keyword evidence="2" id="KW-1185">Reference proteome</keyword>